<accession>Q08QF2</accession>
<protein>
    <submittedName>
        <fullName evidence="5">Putative secreted protein</fullName>
    </submittedName>
</protein>
<keyword evidence="4" id="KW-1133">Transmembrane helix</keyword>
<comment type="subcellular location">
    <subcellularLocation>
        <location evidence="1">Endomembrane system</location>
    </subcellularLocation>
</comment>
<evidence type="ECO:0000313" key="6">
    <source>
        <dbReference type="Proteomes" id="UP000032702"/>
    </source>
</evidence>
<dbReference type="AlphaFoldDB" id="Q08QF2"/>
<keyword evidence="2" id="KW-0175">Coiled coil</keyword>
<keyword evidence="4" id="KW-0472">Membrane</keyword>
<feature type="transmembrane region" description="Helical" evidence="4">
    <location>
        <begin position="21"/>
        <end position="48"/>
    </location>
</feature>
<dbReference type="InterPro" id="IPR036013">
    <property type="entry name" value="Band_7/SPFH_dom_sf"/>
</dbReference>
<dbReference type="InterPro" id="IPR027705">
    <property type="entry name" value="Flotillin_fam"/>
</dbReference>
<dbReference type="PATRIC" id="fig|378806.16.peg.1517"/>
<keyword evidence="4" id="KW-0812">Transmembrane</keyword>
<evidence type="ECO:0000256" key="4">
    <source>
        <dbReference type="SAM" id="Phobius"/>
    </source>
</evidence>
<feature type="compositionally biased region" description="Low complexity" evidence="3">
    <location>
        <begin position="749"/>
        <end position="759"/>
    </location>
</feature>
<dbReference type="PANTHER" id="PTHR13806">
    <property type="entry name" value="FLOTILLIN-RELATED"/>
    <property type="match status" value="1"/>
</dbReference>
<feature type="coiled-coil region" evidence="2">
    <location>
        <begin position="342"/>
        <end position="403"/>
    </location>
</feature>
<sequence length="769" mass="84729">MRGAPSAYYKSLRFFIRRKAMDLPTVAGAVGVGSVLLFGTLIVIARFYRQVDQGKVLIVNTLKSEPVVTFTGAVVIPIIHRSEVMDISLKTVEIDRRGKEGLICKDNIRADIKVTFFVRVNKTREDVLKVAQSIGCVRASDQETLENLFEAKFSEALKTVGKSFDFEELYTKREEIKDKVVGTIGRDLNGYMLEDCAIDFLEQTPVDMLDKDNILDAQGIRKITELTTVQNVSTNEFKQSERMAITKRNVESDEAIFALERQRAEAAAKQKREIESIQAREVAEADRVKAEEHAKAELARIKAEEEISINEENKSRQIQVAQKNRERVVGVETERVEKDRALEAINRERETELQRIAKEKALEGEKKAIADVIRARIVVEKTVAEEEERIKDLRVTAEAKRNKDALLINAEAHAQEKLVKDIKAAEASNEVAKFMAKERLTLADADLEAADKTAKAKMRLSEGVQAETAAPGLANVRVREADAVAAEKQGMAQVRVKEAEASVIEKQGMAQAQVVRERLMAEAAGEQEKGMAKVRIQEAEAAVIQKKLLAEAAGEQEKGLSHARVQEAEAAAIHKRGEAEAHATREKLMAEAAAIQEKLLAEARGLAEKAASMKALDGVGREHEEFRLRLQKERDVELEAIRVRKDVAESQAKVLAQAFSNAKFQIVGGDGQFFERFVKAVSIGTSVDGALEHGEVLRTVAQGYLTGEKDLPADIKDILSKPGLTNDAQNIAVAALLHRMVATAPPPAASTSPVVESVARPASAQKATE</sequence>
<evidence type="ECO:0000256" key="2">
    <source>
        <dbReference type="SAM" id="Coils"/>
    </source>
</evidence>
<gene>
    <name evidence="5" type="ORF">STIAU_1901</name>
</gene>
<evidence type="ECO:0000256" key="1">
    <source>
        <dbReference type="ARBA" id="ARBA00004308"/>
    </source>
</evidence>
<organism evidence="5 6">
    <name type="scientific">Stigmatella aurantiaca (strain DW4/3-1)</name>
    <dbReference type="NCBI Taxonomy" id="378806"/>
    <lineage>
        <taxon>Bacteria</taxon>
        <taxon>Pseudomonadati</taxon>
        <taxon>Myxococcota</taxon>
        <taxon>Myxococcia</taxon>
        <taxon>Myxococcales</taxon>
        <taxon>Cystobacterineae</taxon>
        <taxon>Archangiaceae</taxon>
        <taxon>Stigmatella</taxon>
    </lineage>
</organism>
<dbReference type="EMBL" id="AAMD01000212">
    <property type="protein sequence ID" value="EAU62712.1"/>
    <property type="molecule type" value="Genomic_DNA"/>
</dbReference>
<dbReference type="CDD" id="cd03399">
    <property type="entry name" value="SPFH_flotillin"/>
    <property type="match status" value="1"/>
</dbReference>
<dbReference type="PANTHER" id="PTHR13806:SF31">
    <property type="entry name" value="FLOTILLIN-LIKE PROTEIN 1-RELATED"/>
    <property type="match status" value="1"/>
</dbReference>
<dbReference type="GO" id="GO:0005886">
    <property type="term" value="C:plasma membrane"/>
    <property type="evidence" value="ECO:0007669"/>
    <property type="project" value="UniProtKB-SubCell"/>
</dbReference>
<proteinExistence type="predicted"/>
<name>Q08QF2_STIAD</name>
<evidence type="ECO:0000256" key="3">
    <source>
        <dbReference type="SAM" id="MobiDB-lite"/>
    </source>
</evidence>
<reference evidence="5 6" key="1">
    <citation type="submission" date="2006-04" db="EMBL/GenBank/DDBJ databases">
        <authorList>
            <person name="Nierman W.C."/>
        </authorList>
    </citation>
    <scope>NUCLEOTIDE SEQUENCE [LARGE SCALE GENOMIC DNA]</scope>
    <source>
        <strain evidence="5 6">DW4/3-1</strain>
    </source>
</reference>
<comment type="caution">
    <text evidence="5">The sequence shown here is derived from an EMBL/GenBank/DDBJ whole genome shotgun (WGS) entry which is preliminary data.</text>
</comment>
<feature type="region of interest" description="Disordered" evidence="3">
    <location>
        <begin position="746"/>
        <end position="769"/>
    </location>
</feature>
<dbReference type="SUPFAM" id="SSF117892">
    <property type="entry name" value="Band 7/SPFH domain"/>
    <property type="match status" value="1"/>
</dbReference>
<evidence type="ECO:0000313" key="5">
    <source>
        <dbReference type="EMBL" id="EAU62712.1"/>
    </source>
</evidence>
<dbReference type="Proteomes" id="UP000032702">
    <property type="component" value="Unassembled WGS sequence"/>
</dbReference>
<dbReference type="Gene3D" id="3.30.479.30">
    <property type="entry name" value="Band 7 domain"/>
    <property type="match status" value="1"/>
</dbReference>